<sequence>MRPAYVALFLLLLTTLSPTPAGAADNGEWSVRPADSAITPRSASELPAQPGATLTDRAVVTNTTTAELTFRLYVADAHNTERDGGLAVRGIEETQREVGAWGKPELDTVTVPARSAVTVGVTLTVPSDASPGDHVGALVAVDTRVQPADGSHLSVQRGVGARIYLRVEGPHHPGLAVEDVRFTALSPQLPWTGARESTVAYTLHNTGNVKLAPQVSLGVSGVVVGGPGERRLANVPAELLPGQKVRLTETWAAAPVAGWGRLTVTAAADGVRGSGTVGFLKVPWLFAGCLALLSATWLLLRRRRLAARAAPPHSGPGGRAGGAL</sequence>
<organism evidence="3 4">
    <name type="scientific">Streptomyces vinaceus</name>
    <dbReference type="NCBI Taxonomy" id="1960"/>
    <lineage>
        <taxon>Bacteria</taxon>
        <taxon>Bacillati</taxon>
        <taxon>Actinomycetota</taxon>
        <taxon>Actinomycetes</taxon>
        <taxon>Kitasatosporales</taxon>
        <taxon>Streptomycetaceae</taxon>
        <taxon>Streptomyces</taxon>
    </lineage>
</organism>
<keyword evidence="1" id="KW-0812">Transmembrane</keyword>
<keyword evidence="2" id="KW-0732">Signal</keyword>
<name>A0A5J6J2J6_STRVI</name>
<evidence type="ECO:0000256" key="1">
    <source>
        <dbReference type="SAM" id="Phobius"/>
    </source>
</evidence>
<dbReference type="GeneID" id="95609145"/>
<reference evidence="3 4" key="1">
    <citation type="submission" date="2017-09" db="EMBL/GenBank/DDBJ databases">
        <authorList>
            <person name="Lee N."/>
            <person name="Cho B.-K."/>
        </authorList>
    </citation>
    <scope>NUCLEOTIDE SEQUENCE [LARGE SCALE GENOMIC DNA]</scope>
    <source>
        <strain evidence="3 4">ATCC 27476</strain>
    </source>
</reference>
<evidence type="ECO:0000256" key="2">
    <source>
        <dbReference type="SAM" id="SignalP"/>
    </source>
</evidence>
<feature type="signal peptide" evidence="2">
    <location>
        <begin position="1"/>
        <end position="23"/>
    </location>
</feature>
<feature type="chain" id="PRO_5023944357" evidence="2">
    <location>
        <begin position="24"/>
        <end position="324"/>
    </location>
</feature>
<dbReference type="RefSeq" id="WP_150492290.1">
    <property type="nucleotide sequence ID" value="NZ_BNBW01000012.1"/>
</dbReference>
<keyword evidence="1" id="KW-0472">Membrane</keyword>
<keyword evidence="4" id="KW-1185">Reference proteome</keyword>
<keyword evidence="1" id="KW-1133">Transmembrane helix</keyword>
<gene>
    <name evidence="3" type="ORF">CP980_00945</name>
</gene>
<proteinExistence type="predicted"/>
<dbReference type="KEGG" id="svn:CP980_00945"/>
<evidence type="ECO:0000313" key="4">
    <source>
        <dbReference type="Proteomes" id="UP000325563"/>
    </source>
</evidence>
<dbReference type="Proteomes" id="UP000325563">
    <property type="component" value="Chromosome"/>
</dbReference>
<feature type="transmembrane region" description="Helical" evidence="1">
    <location>
        <begin position="282"/>
        <end position="300"/>
    </location>
</feature>
<accession>A0A5J6J2J6</accession>
<dbReference type="EMBL" id="CP023692">
    <property type="protein sequence ID" value="QEV43831.1"/>
    <property type="molecule type" value="Genomic_DNA"/>
</dbReference>
<protein>
    <submittedName>
        <fullName evidence="3">DUF916 domain-containing protein</fullName>
    </submittedName>
</protein>
<dbReference type="AlphaFoldDB" id="A0A5J6J2J6"/>
<evidence type="ECO:0000313" key="3">
    <source>
        <dbReference type="EMBL" id="QEV43831.1"/>
    </source>
</evidence>